<evidence type="ECO:0000256" key="8">
    <source>
        <dbReference type="ARBA" id="ARBA00022837"/>
    </source>
</evidence>
<dbReference type="PANTHER" id="PTHR10091">
    <property type="entry name" value="ALDOSE-1-EPIMERASE"/>
    <property type="match status" value="1"/>
</dbReference>
<accession>A0A1H7P9Z0</accession>
<dbReference type="GO" id="GO:0005737">
    <property type="term" value="C:cytoplasm"/>
    <property type="evidence" value="ECO:0007669"/>
    <property type="project" value="UniProtKB-SubCell"/>
</dbReference>
<dbReference type="SUPFAM" id="SSF74650">
    <property type="entry name" value="Galactose mutarotase-like"/>
    <property type="match status" value="1"/>
</dbReference>
<comment type="similarity">
    <text evidence="4 11">Belongs to the aldose epimerase family.</text>
</comment>
<evidence type="ECO:0000256" key="5">
    <source>
        <dbReference type="ARBA" id="ARBA00011245"/>
    </source>
</evidence>
<dbReference type="AlphaFoldDB" id="A0A1H7P9Z0"/>
<dbReference type="GO" id="GO:0004034">
    <property type="term" value="F:aldose 1-epimerase activity"/>
    <property type="evidence" value="ECO:0007669"/>
    <property type="project" value="UniProtKB-EC"/>
</dbReference>
<dbReference type="EC" id="5.1.3.3" evidence="11"/>
<keyword evidence="9 11" id="KW-0413">Isomerase</keyword>
<evidence type="ECO:0000313" key="16">
    <source>
        <dbReference type="Proteomes" id="UP000198916"/>
    </source>
</evidence>
<keyword evidence="6" id="KW-0963">Cytoplasm</keyword>
<dbReference type="GO" id="GO:0030246">
    <property type="term" value="F:carbohydrate binding"/>
    <property type="evidence" value="ECO:0007669"/>
    <property type="project" value="InterPro"/>
</dbReference>
<keyword evidence="10 11" id="KW-0119">Carbohydrate metabolism</keyword>
<dbReference type="GO" id="GO:0033499">
    <property type="term" value="P:galactose catabolic process via UDP-galactose, Leloir pathway"/>
    <property type="evidence" value="ECO:0007669"/>
    <property type="project" value="TreeGrafter"/>
</dbReference>
<dbReference type="InterPro" id="IPR011013">
    <property type="entry name" value="Gal_mutarotase_sf_dom"/>
</dbReference>
<evidence type="ECO:0000256" key="13">
    <source>
        <dbReference type="PIRSR" id="PIRSR005096-2"/>
    </source>
</evidence>
<keyword evidence="8" id="KW-0106">Calcium</keyword>
<dbReference type="UniPathway" id="UPA00242"/>
<evidence type="ECO:0000256" key="6">
    <source>
        <dbReference type="ARBA" id="ARBA00022490"/>
    </source>
</evidence>
<dbReference type="EMBL" id="FNZR01000004">
    <property type="protein sequence ID" value="SEL31887.1"/>
    <property type="molecule type" value="Genomic_DNA"/>
</dbReference>
<feature type="active site" description="Proton acceptor" evidence="12">
    <location>
        <position position="345"/>
    </location>
</feature>
<reference evidence="16" key="1">
    <citation type="submission" date="2016-10" db="EMBL/GenBank/DDBJ databases">
        <authorList>
            <person name="Varghese N."/>
            <person name="Submissions S."/>
        </authorList>
    </citation>
    <scope>NUCLEOTIDE SEQUENCE [LARGE SCALE GENOMIC DNA]</scope>
    <source>
        <strain evidence="16">Jip14</strain>
    </source>
</reference>
<dbReference type="NCBIfam" id="NF008277">
    <property type="entry name" value="PRK11055.1"/>
    <property type="match status" value="1"/>
</dbReference>
<organism evidence="15 16">
    <name type="scientific">Parapedobacter koreensis</name>
    <dbReference type="NCBI Taxonomy" id="332977"/>
    <lineage>
        <taxon>Bacteria</taxon>
        <taxon>Pseudomonadati</taxon>
        <taxon>Bacteroidota</taxon>
        <taxon>Sphingobacteriia</taxon>
        <taxon>Sphingobacteriales</taxon>
        <taxon>Sphingobacteriaceae</taxon>
        <taxon>Parapedobacter</taxon>
    </lineage>
</organism>
<evidence type="ECO:0000256" key="11">
    <source>
        <dbReference type="PIRNR" id="PIRNR005096"/>
    </source>
</evidence>
<dbReference type="InterPro" id="IPR014718">
    <property type="entry name" value="GH-type_carb-bd"/>
</dbReference>
<evidence type="ECO:0000256" key="14">
    <source>
        <dbReference type="PIRSR" id="PIRSR005096-3"/>
    </source>
</evidence>
<evidence type="ECO:0000256" key="1">
    <source>
        <dbReference type="ARBA" id="ARBA00001913"/>
    </source>
</evidence>
<name>A0A1H7P9Z0_9SPHI</name>
<gene>
    <name evidence="15" type="ORF">SAMN05421740_104250</name>
</gene>
<evidence type="ECO:0000313" key="15">
    <source>
        <dbReference type="EMBL" id="SEL31887.1"/>
    </source>
</evidence>
<dbReference type="RefSeq" id="WP_218145399.1">
    <property type="nucleotide sequence ID" value="NZ_FNZR01000004.1"/>
</dbReference>
<comment type="catalytic activity">
    <reaction evidence="11">
        <text>alpha-D-glucose = beta-D-glucose</text>
        <dbReference type="Rhea" id="RHEA:10264"/>
        <dbReference type="ChEBI" id="CHEBI:15903"/>
        <dbReference type="ChEBI" id="CHEBI:17925"/>
        <dbReference type="EC" id="5.1.3.3"/>
    </reaction>
</comment>
<dbReference type="InterPro" id="IPR008183">
    <property type="entry name" value="Aldose_1/G6P_1-epimerase"/>
</dbReference>
<evidence type="ECO:0000256" key="10">
    <source>
        <dbReference type="ARBA" id="ARBA00023277"/>
    </source>
</evidence>
<feature type="binding site" evidence="13">
    <location>
        <position position="280"/>
    </location>
    <ligand>
        <name>beta-D-galactose</name>
        <dbReference type="ChEBI" id="CHEBI:27667"/>
    </ligand>
</feature>
<keyword evidence="7" id="KW-0597">Phosphoprotein</keyword>
<comment type="subunit">
    <text evidence="5">Monomer.</text>
</comment>
<evidence type="ECO:0000256" key="4">
    <source>
        <dbReference type="ARBA" id="ARBA00006206"/>
    </source>
</evidence>
<feature type="active site" description="Proton donor" evidence="12">
    <location>
        <position position="206"/>
    </location>
</feature>
<dbReference type="PIRSF" id="PIRSF005096">
    <property type="entry name" value="GALM"/>
    <property type="match status" value="1"/>
</dbReference>
<comment type="subcellular location">
    <subcellularLocation>
        <location evidence="2">Cytoplasm</location>
    </subcellularLocation>
</comment>
<dbReference type="InterPro" id="IPR047215">
    <property type="entry name" value="Galactose_mutarotase-like"/>
</dbReference>
<evidence type="ECO:0000256" key="3">
    <source>
        <dbReference type="ARBA" id="ARBA00005028"/>
    </source>
</evidence>
<feature type="binding site" evidence="14">
    <location>
        <begin position="109"/>
        <end position="110"/>
    </location>
    <ligand>
        <name>beta-D-galactose</name>
        <dbReference type="ChEBI" id="CHEBI:27667"/>
    </ligand>
</feature>
<dbReference type="STRING" id="332977.SAMN05421740_104250"/>
<proteinExistence type="inferred from homology"/>
<evidence type="ECO:0000256" key="2">
    <source>
        <dbReference type="ARBA" id="ARBA00004496"/>
    </source>
</evidence>
<comment type="pathway">
    <text evidence="3 11">Carbohydrate metabolism; hexose metabolism.</text>
</comment>
<dbReference type="InterPro" id="IPR015443">
    <property type="entry name" value="Aldose_1-epimerase"/>
</dbReference>
<sequence>MSIRNILPLLFVGMLAACNGPQPGSQITKSGLDRRNFQTIVDGDSTDLFTLGNSRGMEVCITNYGGRIVSLMVPDTAGEFRDVVLGFDHIDEYTAQPSSFGATVGRYANRIDKGRFLFDGDTIQLAANSGVHTIHGGYEGWQYKVFDAQQPNDSTLVLSYVSPDGEGGFPGEVRVDVSYAINPSNELVISYEVQTTEKTVINVTNHSFFNLSGDPGNNILDDVLYVNASQYTPLDTTLITTGEVLPVTGTPFDFTKAIPIGDGMARDSTHAQLQIAKGIDHNFVLNSGGNINELAARLYSPRSGITLEVYTNEPGIQVYTGNMLDGSRVGKSRIPYHKQAAVCLETQHFPDSPNKPEWPSTVLEPGATYKSICTYRFLAENGN</sequence>
<dbReference type="GO" id="GO:0006006">
    <property type="term" value="P:glucose metabolic process"/>
    <property type="evidence" value="ECO:0007669"/>
    <property type="project" value="TreeGrafter"/>
</dbReference>
<protein>
    <recommendedName>
        <fullName evidence="11">Aldose 1-epimerase</fullName>
        <ecNumber evidence="11">5.1.3.3</ecNumber>
    </recommendedName>
</protein>
<dbReference type="CDD" id="cd09019">
    <property type="entry name" value="galactose_mutarotase_like"/>
    <property type="match status" value="1"/>
</dbReference>
<evidence type="ECO:0000256" key="7">
    <source>
        <dbReference type="ARBA" id="ARBA00022553"/>
    </source>
</evidence>
<dbReference type="PROSITE" id="PS51257">
    <property type="entry name" value="PROKAR_LIPOPROTEIN"/>
    <property type="match status" value="1"/>
</dbReference>
<dbReference type="Proteomes" id="UP000198916">
    <property type="component" value="Unassembled WGS sequence"/>
</dbReference>
<dbReference type="Gene3D" id="2.70.98.10">
    <property type="match status" value="1"/>
</dbReference>
<evidence type="ECO:0000256" key="12">
    <source>
        <dbReference type="PIRSR" id="PIRSR005096-1"/>
    </source>
</evidence>
<evidence type="ECO:0000256" key="9">
    <source>
        <dbReference type="ARBA" id="ARBA00023235"/>
    </source>
</evidence>
<dbReference type="Pfam" id="PF01263">
    <property type="entry name" value="Aldose_epim"/>
    <property type="match status" value="1"/>
</dbReference>
<dbReference type="FunFam" id="2.70.98.10:FF:000003">
    <property type="entry name" value="Aldose 1-epimerase"/>
    <property type="match status" value="1"/>
</dbReference>
<comment type="cofactor">
    <cofactor evidence="1">
        <name>Ca(2+)</name>
        <dbReference type="ChEBI" id="CHEBI:29108"/>
    </cofactor>
</comment>
<keyword evidence="16" id="KW-1185">Reference proteome</keyword>
<dbReference type="PANTHER" id="PTHR10091:SF0">
    <property type="entry name" value="GALACTOSE MUTAROTASE"/>
    <property type="match status" value="1"/>
</dbReference>